<keyword evidence="2" id="KW-1185">Reference proteome</keyword>
<name>A0ACC3N6A8_9PEZI</name>
<protein>
    <submittedName>
        <fullName evidence="1">Uncharacterized protein</fullName>
    </submittedName>
</protein>
<evidence type="ECO:0000313" key="2">
    <source>
        <dbReference type="Proteomes" id="UP001281147"/>
    </source>
</evidence>
<organism evidence="1 2">
    <name type="scientific">Vermiconidia calcicola</name>
    <dbReference type="NCBI Taxonomy" id="1690605"/>
    <lineage>
        <taxon>Eukaryota</taxon>
        <taxon>Fungi</taxon>
        <taxon>Dikarya</taxon>
        <taxon>Ascomycota</taxon>
        <taxon>Pezizomycotina</taxon>
        <taxon>Dothideomycetes</taxon>
        <taxon>Dothideomycetidae</taxon>
        <taxon>Mycosphaerellales</taxon>
        <taxon>Extremaceae</taxon>
        <taxon>Vermiconidia</taxon>
    </lineage>
</organism>
<dbReference type="Proteomes" id="UP001281147">
    <property type="component" value="Unassembled WGS sequence"/>
</dbReference>
<gene>
    <name evidence="1" type="ORF">LTR37_010110</name>
</gene>
<evidence type="ECO:0000313" key="1">
    <source>
        <dbReference type="EMBL" id="KAK3710691.1"/>
    </source>
</evidence>
<reference evidence="1" key="1">
    <citation type="submission" date="2023-07" db="EMBL/GenBank/DDBJ databases">
        <title>Black Yeasts Isolated from many extreme environments.</title>
        <authorList>
            <person name="Coleine C."/>
            <person name="Stajich J.E."/>
            <person name="Selbmann L."/>
        </authorList>
    </citation>
    <scope>NUCLEOTIDE SEQUENCE</scope>
    <source>
        <strain evidence="1">CCFEE 5714</strain>
    </source>
</reference>
<comment type="caution">
    <text evidence="1">The sequence shown here is derived from an EMBL/GenBank/DDBJ whole genome shotgun (WGS) entry which is preliminary data.</text>
</comment>
<proteinExistence type="predicted"/>
<accession>A0ACC3N6A8</accession>
<sequence length="218" mass="24429">MDIRTLGADSLLLADVMRRGLRATQHRLPNNATADDRALRAHDSTGMVSVMYSAWADMYRAFAMVEFLQIDLSNCYCPLGCHRLIEEAANAITMGFRYPYYPCDKATLPTELEILGIKSTQERSDIVDDIKEVLGIASYTKRKCILRFKVALRDTECDGEGLLLDSCDVEEGLEDEEIDLSTLDIKKDLEDDESDLSTVVDHGWGFSDATTEDDLITL</sequence>
<dbReference type="EMBL" id="JAUTXU010000082">
    <property type="protein sequence ID" value="KAK3710691.1"/>
    <property type="molecule type" value="Genomic_DNA"/>
</dbReference>